<dbReference type="Proteomes" id="UP000000715">
    <property type="component" value="Unplaced"/>
</dbReference>
<dbReference type="AlphaFoldDB" id="A0A8U0T8N6"/>
<dbReference type="RefSeq" id="XP_012899801.2">
    <property type="nucleotide sequence ID" value="XM_013044347.2"/>
</dbReference>
<proteinExistence type="predicted"/>
<dbReference type="GeneID" id="101691653"/>
<keyword evidence="1" id="KW-1185">Reference proteome</keyword>
<organism evidence="1 2">
    <name type="scientific">Mustela putorius furo</name>
    <name type="common">European domestic ferret</name>
    <name type="synonym">Mustela furo</name>
    <dbReference type="NCBI Taxonomy" id="9669"/>
    <lineage>
        <taxon>Eukaryota</taxon>
        <taxon>Metazoa</taxon>
        <taxon>Chordata</taxon>
        <taxon>Craniata</taxon>
        <taxon>Vertebrata</taxon>
        <taxon>Euteleostomi</taxon>
        <taxon>Mammalia</taxon>
        <taxon>Eutheria</taxon>
        <taxon>Laurasiatheria</taxon>
        <taxon>Carnivora</taxon>
        <taxon>Caniformia</taxon>
        <taxon>Musteloidea</taxon>
        <taxon>Mustelidae</taxon>
        <taxon>Mustelinae</taxon>
        <taxon>Mustela</taxon>
    </lineage>
</organism>
<sequence>MSLDLVPRLAGSLAPLSSVFRLLPQPGAQDAPVPRGVGVGAMEGAHPDSLRATTRAADTGTQRPSKMTMEPRDILVLLPTQEQLWLAVGVRATGHELFQQACDTANLRDARFFASAWSEVSQRALTTPPRDSLPGGSGLFREVPACVTHRRQAPVCTRLPGCTLARGLQRPPLAHSRSYTGHTHAPINTRVQAHTVLRRLTHLIYSHVYTHSLGLLEGRGVYSSSFWKKP</sequence>
<reference evidence="2" key="1">
    <citation type="submission" date="2025-08" db="UniProtKB">
        <authorList>
            <consortium name="RefSeq"/>
        </authorList>
    </citation>
    <scope>IDENTIFICATION</scope>
    <source>
        <tissue evidence="2">Brain</tissue>
    </source>
</reference>
<gene>
    <name evidence="2" type="primary">FRMD1</name>
</gene>
<dbReference type="CTD" id="79981"/>
<protein>
    <submittedName>
        <fullName evidence="2">FERM domain-containing protein 1 isoform X3</fullName>
    </submittedName>
</protein>
<name>A0A8U0T8N6_MUSPF</name>
<evidence type="ECO:0000313" key="1">
    <source>
        <dbReference type="Proteomes" id="UP000000715"/>
    </source>
</evidence>
<evidence type="ECO:0000313" key="2">
    <source>
        <dbReference type="RefSeq" id="XP_012899801.2"/>
    </source>
</evidence>
<accession>A0A8U0T8N6</accession>